<reference evidence="5 6" key="1">
    <citation type="submission" date="2016-07" db="EMBL/GenBank/DDBJ databases">
        <title>Pervasive Adenine N6-methylation of Active Genes in Fungi.</title>
        <authorList>
            <consortium name="DOE Joint Genome Institute"/>
            <person name="Mondo S.J."/>
            <person name="Dannebaum R.O."/>
            <person name="Kuo R.C."/>
            <person name="Labutti K."/>
            <person name="Haridas S."/>
            <person name="Kuo A."/>
            <person name="Salamov A."/>
            <person name="Ahrendt S.R."/>
            <person name="Lipzen A."/>
            <person name="Sullivan W."/>
            <person name="Andreopoulos W.B."/>
            <person name="Clum A."/>
            <person name="Lindquist E."/>
            <person name="Daum C."/>
            <person name="Ramamoorthy G.K."/>
            <person name="Gryganskyi A."/>
            <person name="Culley D."/>
            <person name="Magnuson J.K."/>
            <person name="James T.Y."/>
            <person name="O'Malley M.A."/>
            <person name="Stajich J.E."/>
            <person name="Spatafora J.W."/>
            <person name="Visel A."/>
            <person name="Grigoriev I.V."/>
        </authorList>
    </citation>
    <scope>NUCLEOTIDE SEQUENCE [LARGE SCALE GENOMIC DNA]</scope>
    <source>
        <strain evidence="5 6">NRRL 1336</strain>
    </source>
</reference>
<evidence type="ECO:0000313" key="6">
    <source>
        <dbReference type="Proteomes" id="UP000193560"/>
    </source>
</evidence>
<feature type="transmembrane region" description="Helical" evidence="3">
    <location>
        <begin position="98"/>
        <end position="121"/>
    </location>
</feature>
<feature type="transmembrane region" description="Helical" evidence="3">
    <location>
        <begin position="271"/>
        <end position="295"/>
    </location>
</feature>
<feature type="domain" description="Major facilitator superfamily (MFS) profile" evidence="4">
    <location>
        <begin position="1"/>
        <end position="389"/>
    </location>
</feature>
<protein>
    <submittedName>
        <fullName evidence="5">Major facilitator superfamily domain-containing protein</fullName>
    </submittedName>
</protein>
<keyword evidence="3" id="KW-0812">Transmembrane</keyword>
<accession>A0A1X2J158</accession>
<dbReference type="Pfam" id="PF07690">
    <property type="entry name" value="MFS_1"/>
    <property type="match status" value="1"/>
</dbReference>
<gene>
    <name evidence="5" type="ORF">BCR42DRAFT_363823</name>
</gene>
<evidence type="ECO:0000256" key="3">
    <source>
        <dbReference type="SAM" id="Phobius"/>
    </source>
</evidence>
<dbReference type="EMBL" id="MCGE01000001">
    <property type="protein sequence ID" value="ORZ25541.1"/>
    <property type="molecule type" value="Genomic_DNA"/>
</dbReference>
<dbReference type="Gene3D" id="1.20.1250.20">
    <property type="entry name" value="MFS general substrate transporter like domains"/>
    <property type="match status" value="2"/>
</dbReference>
<dbReference type="SUPFAM" id="SSF103473">
    <property type="entry name" value="MFS general substrate transporter"/>
    <property type="match status" value="1"/>
</dbReference>
<dbReference type="GO" id="GO:0016020">
    <property type="term" value="C:membrane"/>
    <property type="evidence" value="ECO:0007669"/>
    <property type="project" value="UniProtKB-SubCell"/>
</dbReference>
<proteinExistence type="inferred from homology"/>
<evidence type="ECO:0000259" key="4">
    <source>
        <dbReference type="PROSITE" id="PS50850"/>
    </source>
</evidence>
<feature type="transmembrane region" description="Helical" evidence="3">
    <location>
        <begin position="43"/>
        <end position="65"/>
    </location>
</feature>
<comment type="similarity">
    <text evidence="2">Belongs to the major facilitator superfamily. Monocarboxylate porter (TC 2.A.1.13) family.</text>
</comment>
<dbReference type="OrthoDB" id="6499973at2759"/>
<feature type="transmembrane region" description="Helical" evidence="3">
    <location>
        <begin position="334"/>
        <end position="353"/>
    </location>
</feature>
<keyword evidence="6" id="KW-1185">Reference proteome</keyword>
<dbReference type="AlphaFoldDB" id="A0A1X2J158"/>
<sequence>MELATDDSFLFFFDDDVQLKKKKKIGVLQDYYEQHVFGSSSSVIFHLSLVGATSNCFMNLMSVFAQILLSKFGIKGVMLIAALLCTSGLELASQSTEIWHLVLTQGVLFGSGLSIVFYVGMSSLPQWFDKREGTALGIVSGGSSIGGLVMPFIITPLNRSLGVSWCLRILGLINLVICLVACVLFKDKKKRKQQTKVRDIVDLSVLKNKDLLIWVLADNLIESGYYIPMFFVPSYATSLGLTDSQGSLLVSLASAMNAVGRMVAGPIADRIGYMNVTIICSLIAGSSSLLIWTFATDFPMLALFACLFGSTGGIFVSLGPSITKIVEKKKFDSAYAIFLIMTVLSMFGPNLAACIESSVETGAFVTYKMFTGLTYISGTLVLLYLKIKVSGGRIFTCI</sequence>
<dbReference type="GO" id="GO:0022857">
    <property type="term" value="F:transmembrane transporter activity"/>
    <property type="evidence" value="ECO:0007669"/>
    <property type="project" value="InterPro"/>
</dbReference>
<keyword evidence="3" id="KW-1133">Transmembrane helix</keyword>
<dbReference type="InterPro" id="IPR050327">
    <property type="entry name" value="Proton-linked_MCT"/>
</dbReference>
<evidence type="ECO:0000256" key="1">
    <source>
        <dbReference type="ARBA" id="ARBA00004141"/>
    </source>
</evidence>
<dbReference type="PANTHER" id="PTHR11360:SF284">
    <property type="entry name" value="EG:103B4.3 PROTEIN-RELATED"/>
    <property type="match status" value="1"/>
</dbReference>
<feature type="transmembrane region" description="Helical" evidence="3">
    <location>
        <begin position="133"/>
        <end position="154"/>
    </location>
</feature>
<dbReference type="InterPro" id="IPR036259">
    <property type="entry name" value="MFS_trans_sf"/>
</dbReference>
<feature type="transmembrane region" description="Helical" evidence="3">
    <location>
        <begin position="160"/>
        <end position="185"/>
    </location>
</feature>
<dbReference type="InterPro" id="IPR011701">
    <property type="entry name" value="MFS"/>
</dbReference>
<dbReference type="InterPro" id="IPR020846">
    <property type="entry name" value="MFS_dom"/>
</dbReference>
<dbReference type="PANTHER" id="PTHR11360">
    <property type="entry name" value="MONOCARBOXYLATE TRANSPORTER"/>
    <property type="match status" value="1"/>
</dbReference>
<keyword evidence="3" id="KW-0472">Membrane</keyword>
<comment type="caution">
    <text evidence="5">The sequence shown here is derived from an EMBL/GenBank/DDBJ whole genome shotgun (WGS) entry which is preliminary data.</text>
</comment>
<feature type="transmembrane region" description="Helical" evidence="3">
    <location>
        <begin position="72"/>
        <end position="92"/>
    </location>
</feature>
<dbReference type="PROSITE" id="PS50850">
    <property type="entry name" value="MFS"/>
    <property type="match status" value="1"/>
</dbReference>
<name>A0A1X2J158_9FUNG</name>
<evidence type="ECO:0000256" key="2">
    <source>
        <dbReference type="ARBA" id="ARBA00006727"/>
    </source>
</evidence>
<dbReference type="Proteomes" id="UP000193560">
    <property type="component" value="Unassembled WGS sequence"/>
</dbReference>
<evidence type="ECO:0000313" key="5">
    <source>
        <dbReference type="EMBL" id="ORZ25541.1"/>
    </source>
</evidence>
<feature type="transmembrane region" description="Helical" evidence="3">
    <location>
        <begin position="301"/>
        <end position="322"/>
    </location>
</feature>
<comment type="subcellular location">
    <subcellularLocation>
        <location evidence="1">Membrane</location>
        <topology evidence="1">Multi-pass membrane protein</topology>
    </subcellularLocation>
</comment>
<feature type="transmembrane region" description="Helical" evidence="3">
    <location>
        <begin position="365"/>
        <end position="385"/>
    </location>
</feature>
<organism evidence="5 6">
    <name type="scientific">Absidia repens</name>
    <dbReference type="NCBI Taxonomy" id="90262"/>
    <lineage>
        <taxon>Eukaryota</taxon>
        <taxon>Fungi</taxon>
        <taxon>Fungi incertae sedis</taxon>
        <taxon>Mucoromycota</taxon>
        <taxon>Mucoromycotina</taxon>
        <taxon>Mucoromycetes</taxon>
        <taxon>Mucorales</taxon>
        <taxon>Cunninghamellaceae</taxon>
        <taxon>Absidia</taxon>
    </lineage>
</organism>